<dbReference type="GO" id="GO:0003824">
    <property type="term" value="F:catalytic activity"/>
    <property type="evidence" value="ECO:0007669"/>
    <property type="project" value="InterPro"/>
</dbReference>
<dbReference type="InterPro" id="IPR036691">
    <property type="entry name" value="Endo/exonu/phosph_ase_sf"/>
</dbReference>
<organism evidence="2 3">
    <name type="scientific">Pseudochrobactrum saccharolyticum</name>
    <dbReference type="NCBI Taxonomy" id="354352"/>
    <lineage>
        <taxon>Bacteria</taxon>
        <taxon>Pseudomonadati</taxon>
        <taxon>Pseudomonadota</taxon>
        <taxon>Alphaproteobacteria</taxon>
        <taxon>Hyphomicrobiales</taxon>
        <taxon>Brucellaceae</taxon>
        <taxon>Pseudochrobactrum</taxon>
    </lineage>
</organism>
<dbReference type="InterPro" id="IPR005135">
    <property type="entry name" value="Endo/exonuclease/phosphatase"/>
</dbReference>
<dbReference type="PANTHER" id="PTHR42834">
    <property type="entry name" value="ENDONUCLEASE/EXONUCLEASE/PHOSPHATASE FAMILY PROTEIN (AFU_ORTHOLOGUE AFUA_3G09210)"/>
    <property type="match status" value="1"/>
</dbReference>
<protein>
    <submittedName>
        <fullName evidence="2">Putative extracellular nuclease</fullName>
    </submittedName>
</protein>
<dbReference type="Proteomes" id="UP000531231">
    <property type="component" value="Unassembled WGS sequence"/>
</dbReference>
<dbReference type="Gene3D" id="3.60.10.10">
    <property type="entry name" value="Endonuclease/exonuclease/phosphatase"/>
    <property type="match status" value="1"/>
</dbReference>
<dbReference type="SUPFAM" id="SSF56219">
    <property type="entry name" value="DNase I-like"/>
    <property type="match status" value="1"/>
</dbReference>
<evidence type="ECO:0000259" key="1">
    <source>
        <dbReference type="Pfam" id="PF03372"/>
    </source>
</evidence>
<sequence>MSETVSAQSTPVMDNVQPEGPVLFTLATFNIENLMRRFDFTGYRNELRQDRSLQLFAIDNETQYRQLEQARMVAHTDDTRQLSALSIAQTRADILCLQEVDDLAALNAFEYGYLFKMVGQGYKHKYLIDGNDSRGIDVSVMMRDVTRSGHTIELVKLESNAHLTYQDLGIYDPVLSSVGIEAHERVFKRDCLMLDLRIGGKPLTVFVTHFKSMGGVRYGQDPKLTTLPVRLAEAQAVRMIIEKKFGRDGAADASWVICGDFNDYYEKLAISGDQWGGYDFTPVQEPDNCLNVFLNDGFAVNLVERRPELDRWTLYHTRGPQERHLCQLDYIWASPALAQRNAQAVPEIIRNGQPYRTLFPEGQDVARFPRIGWDRPKASDHCPVAVTLEL</sequence>
<keyword evidence="3" id="KW-1185">Reference proteome</keyword>
<dbReference type="Pfam" id="PF03372">
    <property type="entry name" value="Exo_endo_phos"/>
    <property type="match status" value="1"/>
</dbReference>
<feature type="domain" description="Endonuclease/exonuclease/phosphatase" evidence="1">
    <location>
        <begin position="87"/>
        <end position="381"/>
    </location>
</feature>
<proteinExistence type="predicted"/>
<reference evidence="2 3" key="1">
    <citation type="submission" date="2020-08" db="EMBL/GenBank/DDBJ databases">
        <title>Genomic Encyclopedia of Type Strains, Phase IV (KMG-IV): sequencing the most valuable type-strain genomes for metagenomic binning, comparative biology and taxonomic classification.</title>
        <authorList>
            <person name="Goeker M."/>
        </authorList>
    </citation>
    <scope>NUCLEOTIDE SEQUENCE [LARGE SCALE GENOMIC DNA]</scope>
    <source>
        <strain evidence="2 3">DSM 25620</strain>
    </source>
</reference>
<accession>A0A7W8AK60</accession>
<evidence type="ECO:0000313" key="3">
    <source>
        <dbReference type="Proteomes" id="UP000531231"/>
    </source>
</evidence>
<dbReference type="EMBL" id="JACHIL010000004">
    <property type="protein sequence ID" value="MBB5091878.1"/>
    <property type="molecule type" value="Genomic_DNA"/>
</dbReference>
<dbReference type="PANTHER" id="PTHR42834:SF1">
    <property type="entry name" value="ENDONUCLEASE_EXONUCLEASE_PHOSPHATASE FAMILY PROTEIN (AFU_ORTHOLOGUE AFUA_3G09210)"/>
    <property type="match status" value="1"/>
</dbReference>
<comment type="caution">
    <text evidence="2">The sequence shown here is derived from an EMBL/GenBank/DDBJ whole genome shotgun (WGS) entry which is preliminary data.</text>
</comment>
<evidence type="ECO:0000313" key="2">
    <source>
        <dbReference type="EMBL" id="MBB5091878.1"/>
    </source>
</evidence>
<gene>
    <name evidence="2" type="ORF">HNQ68_002423</name>
</gene>
<dbReference type="AlphaFoldDB" id="A0A7W8AK60"/>
<name>A0A7W8AK60_9HYPH</name>